<dbReference type="Pfam" id="PF13456">
    <property type="entry name" value="RVT_3"/>
    <property type="match status" value="1"/>
</dbReference>
<sequence>MESDCGRAIQTLKDRGIRHDVSLVQHIWDLMNIQWEVSLRVINRESNKVADALANLAWKLSSGFHDFVDPPSCVSSLVMADLPD</sequence>
<reference evidence="2 3" key="1">
    <citation type="journal article" date="2024" name="G3 (Bethesda)">
        <title>Genome assembly of Hibiscus sabdariffa L. provides insights into metabolisms of medicinal natural products.</title>
        <authorList>
            <person name="Kim T."/>
        </authorList>
    </citation>
    <scope>NUCLEOTIDE SEQUENCE [LARGE SCALE GENOMIC DNA]</scope>
    <source>
        <strain evidence="2">TK-2024</strain>
        <tissue evidence="2">Old leaves</tissue>
    </source>
</reference>
<keyword evidence="3" id="KW-1185">Reference proteome</keyword>
<evidence type="ECO:0000313" key="3">
    <source>
        <dbReference type="Proteomes" id="UP001472677"/>
    </source>
</evidence>
<dbReference type="PANTHER" id="PTHR47723:SF19">
    <property type="entry name" value="POLYNUCLEOTIDYL TRANSFERASE, RIBONUCLEASE H-LIKE SUPERFAMILY PROTEIN"/>
    <property type="match status" value="1"/>
</dbReference>
<dbReference type="InterPro" id="IPR053151">
    <property type="entry name" value="RNase_H-like"/>
</dbReference>
<gene>
    <name evidence="2" type="ORF">V6N12_059603</name>
</gene>
<accession>A0ABR2EVK6</accession>
<protein>
    <recommendedName>
        <fullName evidence="1">RNase H type-1 domain-containing protein</fullName>
    </recommendedName>
</protein>
<proteinExistence type="predicted"/>
<feature type="domain" description="RNase H type-1" evidence="1">
    <location>
        <begin position="1"/>
        <end position="57"/>
    </location>
</feature>
<organism evidence="2 3">
    <name type="scientific">Hibiscus sabdariffa</name>
    <name type="common">roselle</name>
    <dbReference type="NCBI Taxonomy" id="183260"/>
    <lineage>
        <taxon>Eukaryota</taxon>
        <taxon>Viridiplantae</taxon>
        <taxon>Streptophyta</taxon>
        <taxon>Embryophyta</taxon>
        <taxon>Tracheophyta</taxon>
        <taxon>Spermatophyta</taxon>
        <taxon>Magnoliopsida</taxon>
        <taxon>eudicotyledons</taxon>
        <taxon>Gunneridae</taxon>
        <taxon>Pentapetalae</taxon>
        <taxon>rosids</taxon>
        <taxon>malvids</taxon>
        <taxon>Malvales</taxon>
        <taxon>Malvaceae</taxon>
        <taxon>Malvoideae</taxon>
        <taxon>Hibiscus</taxon>
    </lineage>
</organism>
<evidence type="ECO:0000313" key="2">
    <source>
        <dbReference type="EMBL" id="KAK8566062.1"/>
    </source>
</evidence>
<dbReference type="Proteomes" id="UP001472677">
    <property type="component" value="Unassembled WGS sequence"/>
</dbReference>
<evidence type="ECO:0000259" key="1">
    <source>
        <dbReference type="Pfam" id="PF13456"/>
    </source>
</evidence>
<dbReference type="EMBL" id="JBBPBM010000010">
    <property type="protein sequence ID" value="KAK8566062.1"/>
    <property type="molecule type" value="Genomic_DNA"/>
</dbReference>
<name>A0ABR2EVK6_9ROSI</name>
<comment type="caution">
    <text evidence="2">The sequence shown here is derived from an EMBL/GenBank/DDBJ whole genome shotgun (WGS) entry which is preliminary data.</text>
</comment>
<dbReference type="InterPro" id="IPR002156">
    <property type="entry name" value="RNaseH_domain"/>
</dbReference>
<dbReference type="PANTHER" id="PTHR47723">
    <property type="entry name" value="OS05G0353850 PROTEIN"/>
    <property type="match status" value="1"/>
</dbReference>